<evidence type="ECO:0000256" key="2">
    <source>
        <dbReference type="ARBA" id="ARBA00022862"/>
    </source>
</evidence>
<dbReference type="PROSITE" id="PS51352">
    <property type="entry name" value="THIOREDOXIN_2"/>
    <property type="match status" value="1"/>
</dbReference>
<dbReference type="Gene3D" id="3.40.30.10">
    <property type="entry name" value="Glutaredoxin"/>
    <property type="match status" value="1"/>
</dbReference>
<dbReference type="GO" id="GO:0008379">
    <property type="term" value="F:thioredoxin peroxidase activity"/>
    <property type="evidence" value="ECO:0007669"/>
    <property type="project" value="InterPro"/>
</dbReference>
<keyword evidence="7" id="KW-1185">Reference proteome</keyword>
<dbReference type="InterPro" id="IPR050455">
    <property type="entry name" value="Tpx_Peroxidase_subfamily"/>
</dbReference>
<protein>
    <recommendedName>
        <fullName evidence="5">Thioredoxin domain-containing protein</fullName>
    </recommendedName>
</protein>
<dbReference type="AlphaFoldDB" id="A0A4R5NIF7"/>
<evidence type="ECO:0000313" key="7">
    <source>
        <dbReference type="Proteomes" id="UP000294854"/>
    </source>
</evidence>
<evidence type="ECO:0000256" key="1">
    <source>
        <dbReference type="ARBA" id="ARBA00022559"/>
    </source>
</evidence>
<dbReference type="SUPFAM" id="SSF52833">
    <property type="entry name" value="Thioredoxin-like"/>
    <property type="match status" value="1"/>
</dbReference>
<proteinExistence type="predicted"/>
<comment type="caution">
    <text evidence="6">The sequence shown here is derived from an EMBL/GenBank/DDBJ whole genome shotgun (WGS) entry which is preliminary data.</text>
</comment>
<dbReference type="CDD" id="cd03014">
    <property type="entry name" value="PRX_Atyp2cys"/>
    <property type="match status" value="1"/>
</dbReference>
<evidence type="ECO:0000313" key="6">
    <source>
        <dbReference type="EMBL" id="TDG74366.1"/>
    </source>
</evidence>
<dbReference type="Proteomes" id="UP000294854">
    <property type="component" value="Unassembled WGS sequence"/>
</dbReference>
<dbReference type="InterPro" id="IPR013766">
    <property type="entry name" value="Thioredoxin_domain"/>
</dbReference>
<gene>
    <name evidence="6" type="ORF">C5L31_000933</name>
</gene>
<dbReference type="PANTHER" id="PTHR43110">
    <property type="entry name" value="THIOL PEROXIDASE"/>
    <property type="match status" value="1"/>
</dbReference>
<keyword evidence="1" id="KW-0575">Peroxidase</keyword>
<keyword evidence="2" id="KW-0049">Antioxidant</keyword>
<keyword evidence="4" id="KW-0676">Redox-active center</keyword>
<dbReference type="RefSeq" id="WP_010620676.1">
    <property type="nucleotide sequence ID" value="NZ_CP042371.1"/>
</dbReference>
<evidence type="ECO:0000259" key="5">
    <source>
        <dbReference type="PROSITE" id="PS51352"/>
    </source>
</evidence>
<keyword evidence="1" id="KW-0560">Oxidoreductase</keyword>
<dbReference type="OrthoDB" id="9781543at2"/>
<dbReference type="STRING" id="1122149.FD44_GL002015"/>
<dbReference type="InterPro" id="IPR002065">
    <property type="entry name" value="TPX"/>
</dbReference>
<sequence>MRVNDDGSPVELSGNPPEVSDKLPKFKVFSDTDEKIKMASLIGKPMVISVVPDINTRVCSIQTRKFNQQADHYPDAKFVTISNNTIKEQEAWCAVEGVENMQVLSDEELSFGYAMGLYISVNGNLARSIFVVDGEGTITYREIVSEIHHEPDYLKALDALEKLTPRVDE</sequence>
<accession>A0A4R5NIF7</accession>
<keyword evidence="3" id="KW-1015">Disulfide bond</keyword>
<name>A0A4R5NIF7_9LACO</name>
<evidence type="ECO:0000256" key="3">
    <source>
        <dbReference type="ARBA" id="ARBA00023157"/>
    </source>
</evidence>
<dbReference type="InterPro" id="IPR013740">
    <property type="entry name" value="Redoxin"/>
</dbReference>
<dbReference type="NCBIfam" id="NF001808">
    <property type="entry name" value="PRK00522.1"/>
    <property type="match status" value="1"/>
</dbReference>
<feature type="domain" description="Thioredoxin" evidence="5">
    <location>
        <begin position="17"/>
        <end position="162"/>
    </location>
</feature>
<evidence type="ECO:0000256" key="4">
    <source>
        <dbReference type="ARBA" id="ARBA00023284"/>
    </source>
</evidence>
<dbReference type="EMBL" id="PUFO01000079">
    <property type="protein sequence ID" value="TDG74366.1"/>
    <property type="molecule type" value="Genomic_DNA"/>
</dbReference>
<organism evidence="6 7">
    <name type="scientific">Secundilactobacillus malefermentans</name>
    <dbReference type="NCBI Taxonomy" id="176292"/>
    <lineage>
        <taxon>Bacteria</taxon>
        <taxon>Bacillati</taxon>
        <taxon>Bacillota</taxon>
        <taxon>Bacilli</taxon>
        <taxon>Lactobacillales</taxon>
        <taxon>Lactobacillaceae</taxon>
        <taxon>Secundilactobacillus</taxon>
    </lineage>
</organism>
<dbReference type="Pfam" id="PF08534">
    <property type="entry name" value="Redoxin"/>
    <property type="match status" value="1"/>
</dbReference>
<reference evidence="6 7" key="1">
    <citation type="journal article" date="2019" name="Appl. Microbiol. Biotechnol.">
        <title>Uncovering carbohydrate metabolism through a genotype-phenotype association study of 56 lactic acid bacteria genomes.</title>
        <authorList>
            <person name="Buron-Moles G."/>
            <person name="Chailyan A."/>
            <person name="Dolejs I."/>
            <person name="Forster J."/>
            <person name="Miks M.H."/>
        </authorList>
    </citation>
    <scope>NUCLEOTIDE SEQUENCE [LARGE SCALE GENOMIC DNA]</scope>
    <source>
        <strain evidence="6 7">ATCC 49373</strain>
    </source>
</reference>
<dbReference type="InterPro" id="IPR036249">
    <property type="entry name" value="Thioredoxin-like_sf"/>
</dbReference>
<dbReference type="PANTHER" id="PTHR43110:SF1">
    <property type="entry name" value="THIOL PEROXIDASE"/>
    <property type="match status" value="1"/>
</dbReference>